<protein>
    <submittedName>
        <fullName evidence="2">Uncharacterized protein</fullName>
    </submittedName>
</protein>
<proteinExistence type="predicted"/>
<evidence type="ECO:0000256" key="1">
    <source>
        <dbReference type="SAM" id="MobiDB-lite"/>
    </source>
</evidence>
<dbReference type="Proteomes" id="UP000465240">
    <property type="component" value="Unassembled WGS sequence"/>
</dbReference>
<sequence length="100" mass="11415">MRSVTVSWARQTSPIPPRPNNEISAYRPNGDPATFPPDDLGQKYQDVNNSRNPATVIVAQRRQDLQSGQIPVGNYTTETDRRPAPSLRDWFPRQTHWLTD</sequence>
<evidence type="ECO:0000313" key="3">
    <source>
        <dbReference type="Proteomes" id="UP000465240"/>
    </source>
</evidence>
<gene>
    <name evidence="2" type="ORF">MPRG_24180</name>
</gene>
<evidence type="ECO:0000313" key="2">
    <source>
        <dbReference type="EMBL" id="GFG79142.1"/>
    </source>
</evidence>
<feature type="region of interest" description="Disordered" evidence="1">
    <location>
        <begin position="1"/>
        <end position="47"/>
    </location>
</feature>
<keyword evidence="3" id="KW-1185">Reference proteome</keyword>
<organism evidence="2 3">
    <name type="scientific">Mycobacterium paragordonae</name>
    <dbReference type="NCBI Taxonomy" id="1389713"/>
    <lineage>
        <taxon>Bacteria</taxon>
        <taxon>Bacillati</taxon>
        <taxon>Actinomycetota</taxon>
        <taxon>Actinomycetes</taxon>
        <taxon>Mycobacteriales</taxon>
        <taxon>Mycobacteriaceae</taxon>
        <taxon>Mycobacterium</taxon>
    </lineage>
</organism>
<feature type="compositionally biased region" description="Polar residues" evidence="1">
    <location>
        <begin position="1"/>
        <end position="13"/>
    </location>
</feature>
<comment type="caution">
    <text evidence="2">The sequence shown here is derived from an EMBL/GenBank/DDBJ whole genome shotgun (WGS) entry which is preliminary data.</text>
</comment>
<name>A0ABQ1C4E1_9MYCO</name>
<accession>A0ABQ1C4E1</accession>
<reference evidence="2 3" key="1">
    <citation type="journal article" date="2019" name="Emerg. Microbes Infect.">
        <title>Comprehensive subspecies identification of 175 nontuberculous mycobacteria species based on 7547 genomic profiles.</title>
        <authorList>
            <person name="Matsumoto Y."/>
            <person name="Kinjo T."/>
            <person name="Motooka D."/>
            <person name="Nabeya D."/>
            <person name="Jung N."/>
            <person name="Uechi K."/>
            <person name="Horii T."/>
            <person name="Iida T."/>
            <person name="Fujita J."/>
            <person name="Nakamura S."/>
        </authorList>
    </citation>
    <scope>NUCLEOTIDE SEQUENCE [LARGE SCALE GENOMIC DNA]</scope>
    <source>
        <strain evidence="2 3">JCM 18565</strain>
    </source>
</reference>
<feature type="region of interest" description="Disordered" evidence="1">
    <location>
        <begin position="67"/>
        <end position="100"/>
    </location>
</feature>
<feature type="compositionally biased region" description="Polar residues" evidence="1">
    <location>
        <begin position="67"/>
        <end position="77"/>
    </location>
</feature>
<dbReference type="EMBL" id="BLKX01000001">
    <property type="protein sequence ID" value="GFG79142.1"/>
    <property type="molecule type" value="Genomic_DNA"/>
</dbReference>